<evidence type="ECO:0000256" key="5">
    <source>
        <dbReference type="ARBA" id="ARBA00022723"/>
    </source>
</evidence>
<dbReference type="InterPro" id="IPR000971">
    <property type="entry name" value="Globin"/>
</dbReference>
<sequence length="153" mass="16576">MTLSAAQKSAVTSSWKSLAADRNAILTNGAALFSLLFKTFPDTKQHFPHFEGKGDDLKASGVGRAHALAVFTGIDAIVKSLDDGECIEGLSLKLARNHVDRKIGSSRFQQMRQVFGSFLDQQLGGAATADVKSAWDALLAYLQEHLAAEEKRR</sequence>
<evidence type="ECO:0000256" key="2">
    <source>
        <dbReference type="ARBA" id="ARBA00022448"/>
    </source>
</evidence>
<dbReference type="GO" id="GO:0005344">
    <property type="term" value="F:oxygen carrier activity"/>
    <property type="evidence" value="ECO:0007669"/>
    <property type="project" value="UniProtKB-KW"/>
</dbReference>
<dbReference type="PRINTS" id="PR00611">
    <property type="entry name" value="ERYTHCRUORIN"/>
</dbReference>
<keyword evidence="6" id="KW-0408">Iron</keyword>
<keyword evidence="4 9" id="KW-0561">Oxygen transport</keyword>
<comment type="caution">
    <text evidence="11">The sequence shown here is derived from an EMBL/GenBank/DDBJ whole genome shotgun (WGS) entry which is preliminary data.</text>
</comment>
<evidence type="ECO:0000256" key="3">
    <source>
        <dbReference type="ARBA" id="ARBA00022617"/>
    </source>
</evidence>
<comment type="similarity">
    <text evidence="9">Belongs to the globin family.</text>
</comment>
<evidence type="ECO:0000256" key="6">
    <source>
        <dbReference type="ARBA" id="ARBA00023004"/>
    </source>
</evidence>
<dbReference type="OrthoDB" id="436496at2759"/>
<feature type="domain" description="Globin" evidence="10">
    <location>
        <begin position="2"/>
        <end position="151"/>
    </location>
</feature>
<dbReference type="PROSITE" id="PS01033">
    <property type="entry name" value="GLOBIN"/>
    <property type="match status" value="1"/>
</dbReference>
<organism evidence="11 12">
    <name type="scientific">Pomacea canaliculata</name>
    <name type="common">Golden apple snail</name>
    <dbReference type="NCBI Taxonomy" id="400727"/>
    <lineage>
        <taxon>Eukaryota</taxon>
        <taxon>Metazoa</taxon>
        <taxon>Spiralia</taxon>
        <taxon>Lophotrochozoa</taxon>
        <taxon>Mollusca</taxon>
        <taxon>Gastropoda</taxon>
        <taxon>Caenogastropoda</taxon>
        <taxon>Architaenioglossa</taxon>
        <taxon>Ampullarioidea</taxon>
        <taxon>Ampullariidae</taxon>
        <taxon>Pomacea</taxon>
    </lineage>
</organism>
<dbReference type="GO" id="GO:0020037">
    <property type="term" value="F:heme binding"/>
    <property type="evidence" value="ECO:0007669"/>
    <property type="project" value="InterPro"/>
</dbReference>
<dbReference type="Proteomes" id="UP000245119">
    <property type="component" value="Linkage Group LG9"/>
</dbReference>
<protein>
    <recommendedName>
        <fullName evidence="1">Globin</fullName>
    </recommendedName>
    <alternativeName>
        <fullName evidence="8">Myoglobin</fullName>
    </alternativeName>
</protein>
<dbReference type="GO" id="GO:0046872">
    <property type="term" value="F:metal ion binding"/>
    <property type="evidence" value="ECO:0007669"/>
    <property type="project" value="UniProtKB-KW"/>
</dbReference>
<dbReference type="GO" id="GO:0005576">
    <property type="term" value="C:extracellular region"/>
    <property type="evidence" value="ECO:0007669"/>
    <property type="project" value="InterPro"/>
</dbReference>
<reference evidence="11 12" key="1">
    <citation type="submission" date="2018-04" db="EMBL/GenBank/DDBJ databases">
        <title>The genome of golden apple snail Pomacea canaliculata provides insight into stress tolerance and invasive adaptation.</title>
        <authorList>
            <person name="Liu C."/>
            <person name="Liu B."/>
            <person name="Ren Y."/>
            <person name="Zhang Y."/>
            <person name="Wang H."/>
            <person name="Li S."/>
            <person name="Jiang F."/>
            <person name="Yin L."/>
            <person name="Zhang G."/>
            <person name="Qian W."/>
            <person name="Fan W."/>
        </authorList>
    </citation>
    <scope>NUCLEOTIDE SEQUENCE [LARGE SCALE GENOMIC DNA]</scope>
    <source>
        <strain evidence="11">SZHN2017</strain>
        <tissue evidence="11">Muscle</tissue>
    </source>
</reference>
<dbReference type="EMBL" id="PZQS01000009">
    <property type="protein sequence ID" value="PVD24535.1"/>
    <property type="molecule type" value="Genomic_DNA"/>
</dbReference>
<dbReference type="Gene3D" id="1.10.490.10">
    <property type="entry name" value="Globins"/>
    <property type="match status" value="1"/>
</dbReference>
<keyword evidence="3 9" id="KW-0349">Heme</keyword>
<accession>A0A2T7NTP8</accession>
<keyword evidence="2 9" id="KW-0813">Transport</keyword>
<dbReference type="SUPFAM" id="SSF46458">
    <property type="entry name" value="Globin-like"/>
    <property type="match status" value="1"/>
</dbReference>
<keyword evidence="5" id="KW-0479">Metal-binding</keyword>
<evidence type="ECO:0000256" key="8">
    <source>
        <dbReference type="ARBA" id="ARBA00030087"/>
    </source>
</evidence>
<dbReference type="InterPro" id="IPR050532">
    <property type="entry name" value="Globin-like_OT"/>
</dbReference>
<dbReference type="OMA" id="RDCHAIM"/>
<evidence type="ECO:0000256" key="7">
    <source>
        <dbReference type="ARBA" id="ARBA00023179"/>
    </source>
</evidence>
<dbReference type="InterPro" id="IPR009050">
    <property type="entry name" value="Globin-like_sf"/>
</dbReference>
<evidence type="ECO:0000313" key="12">
    <source>
        <dbReference type="Proteomes" id="UP000245119"/>
    </source>
</evidence>
<evidence type="ECO:0000259" key="10">
    <source>
        <dbReference type="PROSITE" id="PS01033"/>
    </source>
</evidence>
<keyword evidence="12" id="KW-1185">Reference proteome</keyword>
<dbReference type="STRING" id="400727.A0A2T7NTP8"/>
<dbReference type="PANTHER" id="PTHR46458:SF1">
    <property type="entry name" value="GEO09476P1"/>
    <property type="match status" value="1"/>
</dbReference>
<keyword evidence="7" id="KW-0514">Muscle protein</keyword>
<name>A0A2T7NTP8_POMCA</name>
<dbReference type="InterPro" id="IPR012292">
    <property type="entry name" value="Globin/Proto"/>
</dbReference>
<dbReference type="GO" id="GO:0019825">
    <property type="term" value="F:oxygen binding"/>
    <property type="evidence" value="ECO:0007669"/>
    <property type="project" value="InterPro"/>
</dbReference>
<gene>
    <name evidence="11" type="ORF">C0Q70_15018</name>
</gene>
<dbReference type="InterPro" id="IPR002336">
    <property type="entry name" value="Erythrocruorin"/>
</dbReference>
<dbReference type="InterPro" id="IPR044399">
    <property type="entry name" value="Mb-like_M"/>
</dbReference>
<evidence type="ECO:0000256" key="9">
    <source>
        <dbReference type="RuleBase" id="RU000356"/>
    </source>
</evidence>
<dbReference type="PANTHER" id="PTHR46458">
    <property type="entry name" value="BLR2807 PROTEIN"/>
    <property type="match status" value="1"/>
</dbReference>
<evidence type="ECO:0000256" key="4">
    <source>
        <dbReference type="ARBA" id="ARBA00022621"/>
    </source>
</evidence>
<evidence type="ECO:0000256" key="1">
    <source>
        <dbReference type="ARBA" id="ARBA00013895"/>
    </source>
</evidence>
<evidence type="ECO:0000313" key="11">
    <source>
        <dbReference type="EMBL" id="PVD24535.1"/>
    </source>
</evidence>
<dbReference type="Pfam" id="PF00042">
    <property type="entry name" value="Globin"/>
    <property type="match status" value="1"/>
</dbReference>
<dbReference type="GO" id="GO:0005833">
    <property type="term" value="C:hemoglobin complex"/>
    <property type="evidence" value="ECO:0007669"/>
    <property type="project" value="InterPro"/>
</dbReference>
<proteinExistence type="inferred from homology"/>
<dbReference type="AlphaFoldDB" id="A0A2T7NTP8"/>
<dbReference type="CDD" id="cd01040">
    <property type="entry name" value="Mb-like"/>
    <property type="match status" value="1"/>
</dbReference>